<gene>
    <name evidence="2" type="ORF">CPT_Shady_003</name>
</gene>
<proteinExistence type="predicted"/>
<dbReference type="Pfam" id="PF25310">
    <property type="entry name" value="VG15"/>
    <property type="match status" value="1"/>
</dbReference>
<feature type="region of interest" description="Disordered" evidence="1">
    <location>
        <begin position="233"/>
        <end position="253"/>
    </location>
</feature>
<organism evidence="2 3">
    <name type="scientific">Streptomyces phage Shady</name>
    <dbReference type="NCBI Taxonomy" id="2767585"/>
    <lineage>
        <taxon>Viruses</taxon>
        <taxon>Duplodnaviria</taxon>
        <taxon>Heunggongvirae</taxon>
        <taxon>Uroviricota</taxon>
        <taxon>Caudoviricetes</taxon>
        <taxon>Colingsworthviridae</taxon>
        <taxon>Shadyvirus</taxon>
        <taxon>Shadyvirus shady</taxon>
    </lineage>
</organism>
<dbReference type="InterPro" id="IPR057369">
    <property type="entry name" value="VG15"/>
</dbReference>
<evidence type="ECO:0000256" key="1">
    <source>
        <dbReference type="SAM" id="MobiDB-lite"/>
    </source>
</evidence>
<dbReference type="EMBL" id="MT701596">
    <property type="protein sequence ID" value="QPB09764.1"/>
    <property type="molecule type" value="Genomic_DNA"/>
</dbReference>
<name>A0A873WVR3_9CAUD</name>
<keyword evidence="3" id="KW-1185">Reference proteome</keyword>
<accession>A0A873WVR3</accession>
<dbReference type="Proteomes" id="UP000663311">
    <property type="component" value="Segment"/>
</dbReference>
<protein>
    <recommendedName>
        <fullName evidence="4">Capsid maturation protease</fullName>
    </recommendedName>
</protein>
<evidence type="ECO:0000313" key="3">
    <source>
        <dbReference type="Proteomes" id="UP000663311"/>
    </source>
</evidence>
<sequence>MTELSTLTRDYQNAQDSVANRVLSWLLKWWVGEAQGNLGNPNQLFESYRREVERGRRESIQLAQNFHNTVRNSAGLGSLPPSQWGGVRASDGVNDAFYSAVAPARKRLDDPDFVAELDRLIYGPLRENTDRVTLAGGRDALANARESDREVIGYYRKAEADPCGFCAMLASRGLVYTESRNSDRRSRSYLDEQNPEKYHENCRCQTLPLFEGLSMPAEDRERADRWLAQWKETDGSGAEQLSNFRKQFRSEES</sequence>
<evidence type="ECO:0000313" key="2">
    <source>
        <dbReference type="EMBL" id="QPB09764.1"/>
    </source>
</evidence>
<evidence type="ECO:0008006" key="4">
    <source>
        <dbReference type="Google" id="ProtNLM"/>
    </source>
</evidence>
<reference evidence="2" key="1">
    <citation type="submission" date="2020-07" db="EMBL/GenBank/DDBJ databases">
        <title>Complete genome sequence of Streptomyces phage Shady.</title>
        <authorList>
            <person name="Ortega C.A."/>
            <person name="Hernandez I."/>
            <person name="Guadalupe Vizoso-Pinto M."/>
            <person name="Clark J.D."/>
            <person name="Liu M."/>
            <person name="Burrowes B.H."/>
        </authorList>
    </citation>
    <scope>NUCLEOTIDE SEQUENCE</scope>
</reference>